<reference evidence="2 3" key="1">
    <citation type="submission" date="2019-02" db="EMBL/GenBank/DDBJ databases">
        <title>Thermus sp. a novel from hot spring.</title>
        <authorList>
            <person name="Zhao Z."/>
        </authorList>
    </citation>
    <scope>NUCLEOTIDE SEQUENCE [LARGE SCALE GENOMIC DNA]</scope>
    <source>
        <strain evidence="2 3">CFH 72773T</strain>
    </source>
</reference>
<feature type="transmembrane region" description="Helical" evidence="1">
    <location>
        <begin position="25"/>
        <end position="44"/>
    </location>
</feature>
<gene>
    <name evidence="2" type="ORF">ETP66_08645</name>
</gene>
<keyword evidence="3" id="KW-1185">Reference proteome</keyword>
<dbReference type="RefSeq" id="WP_130842237.1">
    <property type="nucleotide sequence ID" value="NZ_SIJL01000010.1"/>
</dbReference>
<sequence length="89" mass="10131">MRRGLPPLRPRCLYLVVRGPFPFPLFLPLPLFALEWALLLLLFLRRAPLGPHPRPLGPLLWGVFTLRLLPPLPLVEVRAGEVEVRLGLL</sequence>
<keyword evidence="1" id="KW-0812">Transmembrane</keyword>
<evidence type="ECO:0000313" key="3">
    <source>
        <dbReference type="Proteomes" id="UP000292858"/>
    </source>
</evidence>
<keyword evidence="1" id="KW-1133">Transmembrane helix</keyword>
<protein>
    <submittedName>
        <fullName evidence="2">Uncharacterized protein</fullName>
    </submittedName>
</protein>
<evidence type="ECO:0000256" key="1">
    <source>
        <dbReference type="SAM" id="Phobius"/>
    </source>
</evidence>
<keyword evidence="1" id="KW-0472">Membrane</keyword>
<dbReference type="AlphaFoldDB" id="A0A4Q9AZM8"/>
<proteinExistence type="predicted"/>
<comment type="caution">
    <text evidence="2">The sequence shown here is derived from an EMBL/GenBank/DDBJ whole genome shotgun (WGS) entry which is preliminary data.</text>
</comment>
<organism evidence="2 3">
    <name type="scientific">Thermus thermamylovorans</name>
    <dbReference type="NCBI Taxonomy" id="2509362"/>
    <lineage>
        <taxon>Bacteria</taxon>
        <taxon>Thermotogati</taxon>
        <taxon>Deinococcota</taxon>
        <taxon>Deinococci</taxon>
        <taxon>Thermales</taxon>
        <taxon>Thermaceae</taxon>
        <taxon>Thermus</taxon>
    </lineage>
</organism>
<evidence type="ECO:0000313" key="2">
    <source>
        <dbReference type="EMBL" id="TBH17640.1"/>
    </source>
</evidence>
<dbReference type="Proteomes" id="UP000292858">
    <property type="component" value="Unassembled WGS sequence"/>
</dbReference>
<name>A0A4Q9AZM8_9DEIN</name>
<dbReference type="EMBL" id="SIJL01000010">
    <property type="protein sequence ID" value="TBH17640.1"/>
    <property type="molecule type" value="Genomic_DNA"/>
</dbReference>
<accession>A0A4Q9AZM8</accession>